<sequence length="119" mass="13266">MLVGEPFGGKTVVLRILADALTLMHKHGDENGSPTRYFVLNPKAITLGQLYGYFDPVSSEWTDGVCASAFRRFVSDDSFERKWIVFDGPVDATWIESLNTVLDDNRKLCLTSGEVSKSF</sequence>
<dbReference type="SUPFAM" id="SSF52540">
    <property type="entry name" value="P-loop containing nucleoside triphosphate hydrolases"/>
    <property type="match status" value="1"/>
</dbReference>
<evidence type="ECO:0000313" key="3">
    <source>
        <dbReference type="Proteomes" id="UP001497644"/>
    </source>
</evidence>
<dbReference type="InterPro" id="IPR027417">
    <property type="entry name" value="P-loop_NTPase"/>
</dbReference>
<name>A0AAV2MXL9_9HYME</name>
<dbReference type="PANTHER" id="PTHR46961:SF8">
    <property type="entry name" value="DYNEIN AXONEMAL HEAVY CHAIN 7"/>
    <property type="match status" value="1"/>
</dbReference>
<dbReference type="GO" id="GO:0030286">
    <property type="term" value="C:dynein complex"/>
    <property type="evidence" value="ECO:0007669"/>
    <property type="project" value="InterPro"/>
</dbReference>
<feature type="domain" description="ATPase dynein-related AAA" evidence="1">
    <location>
        <begin position="1"/>
        <end position="115"/>
    </location>
</feature>
<dbReference type="InterPro" id="IPR011704">
    <property type="entry name" value="ATPase_dyneun-rel_AAA"/>
</dbReference>
<comment type="caution">
    <text evidence="2">The sequence shown here is derived from an EMBL/GenBank/DDBJ whole genome shotgun (WGS) entry which is preliminary data.</text>
</comment>
<keyword evidence="3" id="KW-1185">Reference proteome</keyword>
<dbReference type="AlphaFoldDB" id="A0AAV2MXL9"/>
<dbReference type="GO" id="GO:0007018">
    <property type="term" value="P:microtubule-based movement"/>
    <property type="evidence" value="ECO:0007669"/>
    <property type="project" value="InterPro"/>
</dbReference>
<gene>
    <name evidence="2" type="ORF">LPLAT_LOCUS5495</name>
</gene>
<reference evidence="2" key="1">
    <citation type="submission" date="2024-04" db="EMBL/GenBank/DDBJ databases">
        <authorList>
            <consortium name="Molecular Ecology Group"/>
        </authorList>
    </citation>
    <scope>NUCLEOTIDE SEQUENCE</scope>
</reference>
<dbReference type="InterPro" id="IPR026983">
    <property type="entry name" value="DHC"/>
</dbReference>
<evidence type="ECO:0000313" key="2">
    <source>
        <dbReference type="EMBL" id="CAL1672089.1"/>
    </source>
</evidence>
<organism evidence="2 3">
    <name type="scientific">Lasius platythorax</name>
    <dbReference type="NCBI Taxonomy" id="488582"/>
    <lineage>
        <taxon>Eukaryota</taxon>
        <taxon>Metazoa</taxon>
        <taxon>Ecdysozoa</taxon>
        <taxon>Arthropoda</taxon>
        <taxon>Hexapoda</taxon>
        <taxon>Insecta</taxon>
        <taxon>Pterygota</taxon>
        <taxon>Neoptera</taxon>
        <taxon>Endopterygota</taxon>
        <taxon>Hymenoptera</taxon>
        <taxon>Apocrita</taxon>
        <taxon>Aculeata</taxon>
        <taxon>Formicoidea</taxon>
        <taxon>Formicidae</taxon>
        <taxon>Formicinae</taxon>
        <taxon>Lasius</taxon>
        <taxon>Lasius</taxon>
    </lineage>
</organism>
<dbReference type="PANTHER" id="PTHR46961">
    <property type="entry name" value="DYNEIN HEAVY CHAIN 1, AXONEMAL-LIKE PROTEIN"/>
    <property type="match status" value="1"/>
</dbReference>
<dbReference type="GO" id="GO:0016887">
    <property type="term" value="F:ATP hydrolysis activity"/>
    <property type="evidence" value="ECO:0007669"/>
    <property type="project" value="InterPro"/>
</dbReference>
<dbReference type="EMBL" id="CAXIPU020000446">
    <property type="protein sequence ID" value="CAL1672089.1"/>
    <property type="molecule type" value="Genomic_DNA"/>
</dbReference>
<dbReference type="GO" id="GO:0051959">
    <property type="term" value="F:dynein light intermediate chain binding"/>
    <property type="evidence" value="ECO:0007669"/>
    <property type="project" value="InterPro"/>
</dbReference>
<dbReference type="Pfam" id="PF07728">
    <property type="entry name" value="AAA_5"/>
    <property type="match status" value="1"/>
</dbReference>
<evidence type="ECO:0000259" key="1">
    <source>
        <dbReference type="Pfam" id="PF07728"/>
    </source>
</evidence>
<dbReference type="GO" id="GO:0005524">
    <property type="term" value="F:ATP binding"/>
    <property type="evidence" value="ECO:0007669"/>
    <property type="project" value="InterPro"/>
</dbReference>
<accession>A0AAV2MXL9</accession>
<dbReference type="Gene3D" id="3.40.50.300">
    <property type="entry name" value="P-loop containing nucleotide triphosphate hydrolases"/>
    <property type="match status" value="1"/>
</dbReference>
<proteinExistence type="predicted"/>
<dbReference type="GO" id="GO:0045505">
    <property type="term" value="F:dynein intermediate chain binding"/>
    <property type="evidence" value="ECO:0007669"/>
    <property type="project" value="InterPro"/>
</dbReference>
<dbReference type="Proteomes" id="UP001497644">
    <property type="component" value="Unassembled WGS sequence"/>
</dbReference>
<protein>
    <recommendedName>
        <fullName evidence="1">ATPase dynein-related AAA domain-containing protein</fullName>
    </recommendedName>
</protein>